<evidence type="ECO:0000313" key="2">
    <source>
        <dbReference type="EMBL" id="AEW96725.1"/>
    </source>
</evidence>
<name>G8WUW1_STREN</name>
<dbReference type="PATRIC" id="fig|1003195.29.peg.4347"/>
<dbReference type="KEGG" id="scy:SCATT_43540"/>
<protein>
    <submittedName>
        <fullName evidence="2">Uncharacterized protein</fullName>
    </submittedName>
</protein>
<dbReference type="AlphaFoldDB" id="G8WUW1"/>
<dbReference type="HOGENOM" id="CLU_2977203_0_0_11"/>
<dbReference type="Proteomes" id="UP000007842">
    <property type="component" value="Chromosome"/>
</dbReference>
<sequence>MEETGRPDGGTPPRRPGTGRVRRTVVRMVQTSPRSAQHVRPCAVGRLWRPSMKSPRTV</sequence>
<evidence type="ECO:0000256" key="1">
    <source>
        <dbReference type="SAM" id="MobiDB-lite"/>
    </source>
</evidence>
<dbReference type="EMBL" id="CP003219">
    <property type="protein sequence ID" value="AEW96725.1"/>
    <property type="molecule type" value="Genomic_DNA"/>
</dbReference>
<keyword evidence="3" id="KW-1185">Reference proteome</keyword>
<reference evidence="3" key="1">
    <citation type="submission" date="2011-12" db="EMBL/GenBank/DDBJ databases">
        <title>Complete genome sequence of Streptomyces cattleya strain DSM 46488.</title>
        <authorList>
            <person name="Ou H.-Y."/>
            <person name="Li P."/>
            <person name="Zhao C."/>
            <person name="O'Hagan D."/>
            <person name="Deng Z."/>
        </authorList>
    </citation>
    <scope>NUCLEOTIDE SEQUENCE [LARGE SCALE GENOMIC DNA]</scope>
    <source>
        <strain evidence="3">ATCC 35852 / DSM 46488 / JCM 4925 / NBRC 14057 / NRRL 8057</strain>
    </source>
</reference>
<feature type="region of interest" description="Disordered" evidence="1">
    <location>
        <begin position="1"/>
        <end position="23"/>
    </location>
</feature>
<evidence type="ECO:0000313" key="3">
    <source>
        <dbReference type="Proteomes" id="UP000007842"/>
    </source>
</evidence>
<organism evidence="2 3">
    <name type="scientific">Streptantibioticus cattleyicolor (strain ATCC 35852 / DSM 46488 / JCM 4925 / NBRC 14057 / NRRL 8057)</name>
    <name type="common">Streptomyces cattleya</name>
    <dbReference type="NCBI Taxonomy" id="1003195"/>
    <lineage>
        <taxon>Bacteria</taxon>
        <taxon>Bacillati</taxon>
        <taxon>Actinomycetota</taxon>
        <taxon>Actinomycetes</taxon>
        <taxon>Kitasatosporales</taxon>
        <taxon>Streptomycetaceae</taxon>
        <taxon>Streptantibioticus</taxon>
    </lineage>
</organism>
<feature type="compositionally biased region" description="Low complexity" evidence="1">
    <location>
        <begin position="9"/>
        <end position="19"/>
    </location>
</feature>
<accession>G8WUW1</accession>
<gene>
    <name evidence="2" type="ordered locus">SCATT_43540</name>
</gene>
<proteinExistence type="predicted"/>
<dbReference type="STRING" id="1003195.SCATT_43540"/>